<feature type="transmembrane region" description="Helical" evidence="1">
    <location>
        <begin position="165"/>
        <end position="192"/>
    </location>
</feature>
<reference evidence="2 3" key="1">
    <citation type="journal article" date="2018" name="Evol. Lett.">
        <title>Horizontal gene cluster transfer increased hallucinogenic mushroom diversity.</title>
        <authorList>
            <person name="Reynolds H.T."/>
            <person name="Vijayakumar V."/>
            <person name="Gluck-Thaler E."/>
            <person name="Korotkin H.B."/>
            <person name="Matheny P.B."/>
            <person name="Slot J.C."/>
        </authorList>
    </citation>
    <scope>NUCLEOTIDE SEQUENCE [LARGE SCALE GENOMIC DNA]</scope>
    <source>
        <strain evidence="2 3">2631</strain>
    </source>
</reference>
<keyword evidence="1" id="KW-0812">Transmembrane</keyword>
<accession>A0A409WS33</accession>
<name>A0A409WS33_PSICY</name>
<keyword evidence="1" id="KW-0472">Membrane</keyword>
<proteinExistence type="predicted"/>
<dbReference type="AlphaFoldDB" id="A0A409WS33"/>
<evidence type="ECO:0000313" key="2">
    <source>
        <dbReference type="EMBL" id="PPQ81330.1"/>
    </source>
</evidence>
<evidence type="ECO:0000313" key="3">
    <source>
        <dbReference type="Proteomes" id="UP000283269"/>
    </source>
</evidence>
<evidence type="ECO:0008006" key="4">
    <source>
        <dbReference type="Google" id="ProtNLM"/>
    </source>
</evidence>
<feature type="transmembrane region" description="Helical" evidence="1">
    <location>
        <begin position="204"/>
        <end position="228"/>
    </location>
</feature>
<evidence type="ECO:0000256" key="1">
    <source>
        <dbReference type="SAM" id="Phobius"/>
    </source>
</evidence>
<comment type="caution">
    <text evidence="2">The sequence shown here is derived from an EMBL/GenBank/DDBJ whole genome shotgun (WGS) entry which is preliminary data.</text>
</comment>
<gene>
    <name evidence="2" type="ORF">CVT25_015086</name>
</gene>
<feature type="transmembrane region" description="Helical" evidence="1">
    <location>
        <begin position="287"/>
        <end position="310"/>
    </location>
</feature>
<dbReference type="Proteomes" id="UP000283269">
    <property type="component" value="Unassembled WGS sequence"/>
</dbReference>
<dbReference type="OrthoDB" id="2977618at2759"/>
<protein>
    <recommendedName>
        <fullName evidence="4">THH1/TOM1/TOM3 domain-containing protein</fullName>
    </recommendedName>
</protein>
<dbReference type="InParanoid" id="A0A409WS33"/>
<keyword evidence="1" id="KW-1133">Transmembrane helix</keyword>
<feature type="transmembrane region" description="Helical" evidence="1">
    <location>
        <begin position="248"/>
        <end position="267"/>
    </location>
</feature>
<dbReference type="EMBL" id="NHYD01003264">
    <property type="protein sequence ID" value="PPQ81330.1"/>
    <property type="molecule type" value="Genomic_DNA"/>
</dbReference>
<organism evidence="2 3">
    <name type="scientific">Psilocybe cyanescens</name>
    <dbReference type="NCBI Taxonomy" id="93625"/>
    <lineage>
        <taxon>Eukaryota</taxon>
        <taxon>Fungi</taxon>
        <taxon>Dikarya</taxon>
        <taxon>Basidiomycota</taxon>
        <taxon>Agaricomycotina</taxon>
        <taxon>Agaricomycetes</taxon>
        <taxon>Agaricomycetidae</taxon>
        <taxon>Agaricales</taxon>
        <taxon>Agaricineae</taxon>
        <taxon>Strophariaceae</taxon>
        <taxon>Psilocybe</taxon>
    </lineage>
</organism>
<sequence length="347" mass="38243">MSILSPADEEREISSNLNSSMLFNFLMVFIFADTTIHHHEFTHLHNGIRWDDVYSTMSHTVSKKSANMNRRIILSAISILYLICFSNFITQWYILDLSVVINGDTRQSIFIATEFGPVWIFVLTVFLLYSLLIVSDGLLVPSFIAPFSSAVKQVWICFNIWGQSFRIILVPLTLVVVEFGLFVAVIALSVLISQASSDAKATLVNSISSALAFVSSGTTVITSLLIGYKIHSTYRFHDRHFKRLFNHVVIVFIESSAAYSLVLVINATSTVIPSATLFGSPLAQMQYYVDVVLIIVAGMAPTVMVARLGLANPDDFRSQRGSGVSVNATGEVNASTQIGQWAPNPSS</sequence>
<feature type="transmembrane region" description="Helical" evidence="1">
    <location>
        <begin position="72"/>
        <end position="94"/>
    </location>
</feature>
<keyword evidence="3" id="KW-1185">Reference proteome</keyword>
<feature type="transmembrane region" description="Helical" evidence="1">
    <location>
        <begin position="118"/>
        <end position="144"/>
    </location>
</feature>